<dbReference type="Proteomes" id="UP001589716">
    <property type="component" value="Unassembled WGS sequence"/>
</dbReference>
<keyword evidence="2" id="KW-1185">Reference proteome</keyword>
<name>A0ABV5QQM4_9ACTN</name>
<organism evidence="1 2">
    <name type="scientific">Streptomyces roseoviridis</name>
    <dbReference type="NCBI Taxonomy" id="67361"/>
    <lineage>
        <taxon>Bacteria</taxon>
        <taxon>Bacillati</taxon>
        <taxon>Actinomycetota</taxon>
        <taxon>Actinomycetes</taxon>
        <taxon>Kitasatosporales</taxon>
        <taxon>Streptomycetaceae</taxon>
        <taxon>Streptomyces</taxon>
    </lineage>
</organism>
<dbReference type="Pfam" id="PF11583">
    <property type="entry name" value="AurF"/>
    <property type="match status" value="1"/>
</dbReference>
<proteinExistence type="predicted"/>
<dbReference type="RefSeq" id="WP_345485651.1">
    <property type="nucleotide sequence ID" value="NZ_BAAAWU010000001.1"/>
</dbReference>
<evidence type="ECO:0000313" key="1">
    <source>
        <dbReference type="EMBL" id="MFB9555795.1"/>
    </source>
</evidence>
<sequence>MASLTEPDFTRLRDALGPLRDREQVAERLLESSLKHSFDPETELDWDSPFEDGKWFWPPELVSLYDTPLWRKMSEEQRIDLSRHEAASLASLGIWFEIILMQLLVRHIYDKSLTSSHVRYALTEIADECRHSMMFARLIRRGGAPEYPVPRIYHNLARLLKTVSTTPGSFAATLLGEEILDWMQRLTFPDERVQSLVRGVTRIHVVEEARHVRYAREELRRQMITAPRWEQEFTRLSCGEAARVFSTCFINPAVYDNVGLDRREALAQVRASGHRREVMQSGAKRLTDFLDDIGVLRGAGRRLWKASGLLA</sequence>
<dbReference type="InterPro" id="IPR012348">
    <property type="entry name" value="RNR-like"/>
</dbReference>
<gene>
    <name evidence="1" type="ORF">ACFFTP_16570</name>
</gene>
<dbReference type="InterPro" id="IPR025859">
    <property type="entry name" value="AurF/CmlI"/>
</dbReference>
<dbReference type="SUPFAM" id="SSF47240">
    <property type="entry name" value="Ferritin-like"/>
    <property type="match status" value="1"/>
</dbReference>
<accession>A0ABV5QQM4</accession>
<evidence type="ECO:0000313" key="2">
    <source>
        <dbReference type="Proteomes" id="UP001589716"/>
    </source>
</evidence>
<reference evidence="1 2" key="1">
    <citation type="submission" date="2024-09" db="EMBL/GenBank/DDBJ databases">
        <authorList>
            <person name="Sun Q."/>
            <person name="Mori K."/>
        </authorList>
    </citation>
    <scope>NUCLEOTIDE SEQUENCE [LARGE SCALE GENOMIC DNA]</scope>
    <source>
        <strain evidence="1 2">JCM 4414</strain>
    </source>
</reference>
<protein>
    <submittedName>
        <fullName evidence="1">Diiron oxygenase</fullName>
    </submittedName>
</protein>
<dbReference type="EMBL" id="JBHMCT010000009">
    <property type="protein sequence ID" value="MFB9555795.1"/>
    <property type="molecule type" value="Genomic_DNA"/>
</dbReference>
<dbReference type="InterPro" id="IPR009078">
    <property type="entry name" value="Ferritin-like_SF"/>
</dbReference>
<comment type="caution">
    <text evidence="1">The sequence shown here is derived from an EMBL/GenBank/DDBJ whole genome shotgun (WGS) entry which is preliminary data.</text>
</comment>
<dbReference type="Gene3D" id="1.10.620.20">
    <property type="entry name" value="Ribonucleotide Reductase, subunit A"/>
    <property type="match status" value="1"/>
</dbReference>